<dbReference type="Proteomes" id="UP000254920">
    <property type="component" value="Unassembled WGS sequence"/>
</dbReference>
<dbReference type="SUPFAM" id="SSF51306">
    <property type="entry name" value="LexA/Signal peptidase"/>
    <property type="match status" value="1"/>
</dbReference>
<dbReference type="CDD" id="cd06529">
    <property type="entry name" value="S24_LexA-like"/>
    <property type="match status" value="1"/>
</dbReference>
<name>A0A381DHK3_9BACT</name>
<feature type="domain" description="Peptidase S24/S26A/S26B/S26C" evidence="1">
    <location>
        <begin position="3"/>
        <end position="66"/>
    </location>
</feature>
<gene>
    <name evidence="2" type="ORF">NCTC12475_00129</name>
</gene>
<keyword evidence="3" id="KW-1185">Reference proteome</keyword>
<organism evidence="2 3">
    <name type="scientific">Campylobacter sputorum subsp. sputorum</name>
    <dbReference type="NCBI Taxonomy" id="32024"/>
    <lineage>
        <taxon>Bacteria</taxon>
        <taxon>Pseudomonadati</taxon>
        <taxon>Campylobacterota</taxon>
        <taxon>Epsilonproteobacteria</taxon>
        <taxon>Campylobacterales</taxon>
        <taxon>Campylobacteraceae</taxon>
        <taxon>Campylobacter</taxon>
    </lineage>
</organism>
<dbReference type="InterPro" id="IPR036286">
    <property type="entry name" value="LexA/Signal_pep-like_sf"/>
</dbReference>
<sequence length="93" mass="11041">MESDLCIIAIDIIYKDGSIYAINTPDGLVIKECYKQENELMLVSYNPLYTPVRYYECECQIIGKFVGLIRDVNWLKKCLNVLNLHLKWDFYYF</sequence>
<dbReference type="InterPro" id="IPR015927">
    <property type="entry name" value="Peptidase_S24_S26A/B/C"/>
</dbReference>
<dbReference type="Gene3D" id="2.10.109.10">
    <property type="entry name" value="Umud Fragment, subunit A"/>
    <property type="match status" value="1"/>
</dbReference>
<dbReference type="RefSeq" id="WP_161492211.1">
    <property type="nucleotide sequence ID" value="NZ_CP043427.1"/>
</dbReference>
<proteinExistence type="predicted"/>
<evidence type="ECO:0000313" key="3">
    <source>
        <dbReference type="Proteomes" id="UP000254920"/>
    </source>
</evidence>
<dbReference type="InterPro" id="IPR039418">
    <property type="entry name" value="LexA-like"/>
</dbReference>
<protein>
    <submittedName>
        <fullName evidence="2">Peptidase S24</fullName>
    </submittedName>
</protein>
<evidence type="ECO:0000313" key="2">
    <source>
        <dbReference type="EMBL" id="SUX09645.1"/>
    </source>
</evidence>
<dbReference type="Pfam" id="PF00717">
    <property type="entry name" value="Peptidase_S24"/>
    <property type="match status" value="1"/>
</dbReference>
<evidence type="ECO:0000259" key="1">
    <source>
        <dbReference type="Pfam" id="PF00717"/>
    </source>
</evidence>
<accession>A0A381DHK3</accession>
<dbReference type="EMBL" id="UFVD01000001">
    <property type="protein sequence ID" value="SUX09645.1"/>
    <property type="molecule type" value="Genomic_DNA"/>
</dbReference>
<dbReference type="AlphaFoldDB" id="A0A381DHK3"/>
<reference evidence="2 3" key="1">
    <citation type="submission" date="2018-06" db="EMBL/GenBank/DDBJ databases">
        <authorList>
            <consortium name="Pathogen Informatics"/>
            <person name="Doyle S."/>
        </authorList>
    </citation>
    <scope>NUCLEOTIDE SEQUENCE [LARGE SCALE GENOMIC DNA]</scope>
    <source>
        <strain evidence="2 3">NCTC12475</strain>
    </source>
</reference>
<dbReference type="GeneID" id="93090580"/>